<dbReference type="Proteomes" id="UP000010523">
    <property type="component" value="Unassembled WGS sequence"/>
</dbReference>
<dbReference type="PATRIC" id="fig|997296.3.peg.2433"/>
<protein>
    <submittedName>
        <fullName evidence="2">Putative acyl-CoA dehydrogenase</fullName>
    </submittedName>
</protein>
<evidence type="ECO:0000259" key="1">
    <source>
        <dbReference type="Pfam" id="PF02771"/>
    </source>
</evidence>
<dbReference type="AlphaFoldDB" id="I3DVC3"/>
<evidence type="ECO:0000313" key="3">
    <source>
        <dbReference type="Proteomes" id="UP000010523"/>
    </source>
</evidence>
<dbReference type="Gene3D" id="1.10.540.10">
    <property type="entry name" value="Acyl-CoA dehydrogenase/oxidase, N-terminal domain"/>
    <property type="match status" value="1"/>
</dbReference>
<evidence type="ECO:0000313" key="2">
    <source>
        <dbReference type="EMBL" id="EIJ78194.1"/>
    </source>
</evidence>
<comment type="caution">
    <text evidence="2">The sequence shown here is derived from an EMBL/GenBank/DDBJ whole genome shotgun (WGS) entry which is preliminary data.</text>
</comment>
<dbReference type="RefSeq" id="WP_004436467.1">
    <property type="nucleotide sequence ID" value="NZ_AFEU01000003.1"/>
</dbReference>
<dbReference type="SUPFAM" id="SSF56645">
    <property type="entry name" value="Acyl-CoA dehydrogenase NM domain-like"/>
    <property type="match status" value="1"/>
</dbReference>
<dbReference type="Gene3D" id="2.40.110.10">
    <property type="entry name" value="Butyryl-CoA Dehydrogenase, subunit A, domain 2"/>
    <property type="match status" value="1"/>
</dbReference>
<name>I3DVC3_BACMT</name>
<reference evidence="2 3" key="1">
    <citation type="journal article" date="2012" name="Appl. Environ. Microbiol.">
        <title>Genome Sequence of Thermotolerant Bacillus methanolicus: Features and Regulation Related to Methylotrophy and Production of L-Lysine and L-Glutamate from Methanol.</title>
        <authorList>
            <person name="Heggeset T.M."/>
            <person name="Krog A."/>
            <person name="Balzer S."/>
            <person name="Wentzel A."/>
            <person name="Ellingsen T.E."/>
            <person name="Brautaset T."/>
        </authorList>
    </citation>
    <scope>NUCLEOTIDE SEQUENCE [LARGE SCALE GENOMIC DNA]</scope>
    <source>
        <strain evidence="2 3">PB1</strain>
    </source>
</reference>
<keyword evidence="3" id="KW-1185">Reference proteome</keyword>
<dbReference type="STRING" id="997296.PB1_11559"/>
<dbReference type="EMBL" id="AFEU01000003">
    <property type="protein sequence ID" value="EIJ78194.1"/>
    <property type="molecule type" value="Genomic_DNA"/>
</dbReference>
<dbReference type="Pfam" id="PF02771">
    <property type="entry name" value="Acyl-CoA_dh_N"/>
    <property type="match status" value="1"/>
</dbReference>
<dbReference type="InterPro" id="IPR013786">
    <property type="entry name" value="AcylCoA_DH/ox_N"/>
</dbReference>
<gene>
    <name evidence="2" type="ORF">PB1_11559</name>
</gene>
<dbReference type="InterPro" id="IPR046373">
    <property type="entry name" value="Acyl-CoA_Oxase/DH_mid-dom_sf"/>
</dbReference>
<dbReference type="PANTHER" id="PTHR43884:SF12">
    <property type="entry name" value="ISOVALERYL-COA DEHYDROGENASE, MITOCHONDRIAL-RELATED"/>
    <property type="match status" value="1"/>
</dbReference>
<dbReference type="GO" id="GO:0003995">
    <property type="term" value="F:acyl-CoA dehydrogenase activity"/>
    <property type="evidence" value="ECO:0007669"/>
    <property type="project" value="TreeGrafter"/>
</dbReference>
<feature type="domain" description="Acyl-CoA dehydrogenase/oxidase N-terminal" evidence="1">
    <location>
        <begin position="13"/>
        <end position="108"/>
    </location>
</feature>
<dbReference type="OrthoDB" id="2564795at2"/>
<dbReference type="InterPro" id="IPR037069">
    <property type="entry name" value="AcylCoA_DH/ox_N_sf"/>
</dbReference>
<proteinExistence type="predicted"/>
<dbReference type="InterPro" id="IPR009100">
    <property type="entry name" value="AcylCoA_DH/oxidase_NM_dom_sf"/>
</dbReference>
<dbReference type="eggNOG" id="COG1960">
    <property type="taxonomic scope" value="Bacteria"/>
</dbReference>
<sequence length="357" mass="40401">MAIKELKEIKVLEDLIANLLKPYVRKIDCEAYYPRDFLMELGKSGLLRSQGLDEKEFRFREVRVVEEIAKVCMTTAFNLWCHLASLTYLRKSGNPFLKNELLPSLENGKLLGGTGLSNPMKYYAGIESLHLKAKRTAGGYIVSGQLPSVSNLGHDHWFGIIASVNEQERIMAYVPCHAKGLKLKEKLEYLGVNGSATYACSFHDVFIPDDWIIAQQADEFVKKIRPAFVLYQIPLGLGVIEASIQSIEKVCNKQGGCNHFLDIQPDELLSNVNPLKEKVYHLSEFSDPGKHWKELLQVRLDVVYLTLKAVQTGMLHHGGAGYLQKSDPSRRLRESYFLANLTPTVKHLEKMIQSFVF</sequence>
<dbReference type="PANTHER" id="PTHR43884">
    <property type="entry name" value="ACYL-COA DEHYDROGENASE"/>
    <property type="match status" value="1"/>
</dbReference>
<accession>I3DVC3</accession>
<dbReference type="GO" id="GO:0050660">
    <property type="term" value="F:flavin adenine dinucleotide binding"/>
    <property type="evidence" value="ECO:0007669"/>
    <property type="project" value="InterPro"/>
</dbReference>
<organism evidence="2 3">
    <name type="scientific">Bacillus methanolicus PB1</name>
    <dbReference type="NCBI Taxonomy" id="997296"/>
    <lineage>
        <taxon>Bacteria</taxon>
        <taxon>Bacillati</taxon>
        <taxon>Bacillota</taxon>
        <taxon>Bacilli</taxon>
        <taxon>Bacillales</taxon>
        <taxon>Bacillaceae</taxon>
        <taxon>Bacillus</taxon>
    </lineage>
</organism>